<evidence type="ECO:0000313" key="5">
    <source>
        <dbReference type="Proteomes" id="UP001497744"/>
    </source>
</evidence>
<feature type="domain" description="CCAAT-binding factor" evidence="3">
    <location>
        <begin position="469"/>
        <end position="617"/>
    </location>
</feature>
<evidence type="ECO:0000256" key="1">
    <source>
        <dbReference type="ARBA" id="ARBA00007797"/>
    </source>
</evidence>
<organism evidence="4 5">
    <name type="scientific">Babesia caballi</name>
    <dbReference type="NCBI Taxonomy" id="5871"/>
    <lineage>
        <taxon>Eukaryota</taxon>
        <taxon>Sar</taxon>
        <taxon>Alveolata</taxon>
        <taxon>Apicomplexa</taxon>
        <taxon>Aconoidasida</taxon>
        <taxon>Piroplasmida</taxon>
        <taxon>Babesiidae</taxon>
        <taxon>Babesia</taxon>
    </lineage>
</organism>
<dbReference type="RefSeq" id="XP_067717018.1">
    <property type="nucleotide sequence ID" value="XM_067860917.1"/>
</dbReference>
<feature type="compositionally biased region" description="Acidic residues" evidence="2">
    <location>
        <begin position="771"/>
        <end position="786"/>
    </location>
</feature>
<feature type="compositionally biased region" description="Acidic residues" evidence="2">
    <location>
        <begin position="735"/>
        <end position="763"/>
    </location>
</feature>
<proteinExistence type="inferred from homology"/>
<protein>
    <submittedName>
        <fullName evidence="4">MAK21, NOC1, CEBPZ, ribosome biogenesis protein MAK21</fullName>
    </submittedName>
</protein>
<comment type="similarity">
    <text evidence="1">Belongs to the CBF/MAK21 family.</text>
</comment>
<feature type="region of interest" description="Disordered" evidence="2">
    <location>
        <begin position="693"/>
        <end position="860"/>
    </location>
</feature>
<evidence type="ECO:0000256" key="2">
    <source>
        <dbReference type="SAM" id="MobiDB-lite"/>
    </source>
</evidence>
<feature type="compositionally biased region" description="Basic and acidic residues" evidence="2">
    <location>
        <begin position="822"/>
        <end position="842"/>
    </location>
</feature>
<feature type="compositionally biased region" description="Acidic residues" evidence="2">
    <location>
        <begin position="805"/>
        <end position="821"/>
    </location>
</feature>
<dbReference type="PANTHER" id="PTHR12048">
    <property type="entry name" value="CCAAT-BINDING FACTOR-RELATED"/>
    <property type="match status" value="1"/>
</dbReference>
<comment type="caution">
    <text evidence="4">The sequence shown here is derived from an EMBL/GenBank/DDBJ whole genome shotgun (WGS) entry which is preliminary data.</text>
</comment>
<name>A0AAV4M2A7_BABCB</name>
<dbReference type="GO" id="GO:0005634">
    <property type="term" value="C:nucleus"/>
    <property type="evidence" value="ECO:0007669"/>
    <property type="project" value="TreeGrafter"/>
</dbReference>
<feature type="compositionally biased region" description="Basic and acidic residues" evidence="2">
    <location>
        <begin position="947"/>
        <end position="956"/>
    </location>
</feature>
<feature type="compositionally biased region" description="Acidic residues" evidence="2">
    <location>
        <begin position="699"/>
        <end position="723"/>
    </location>
</feature>
<evidence type="ECO:0000313" key="4">
    <source>
        <dbReference type="EMBL" id="GIX64949.1"/>
    </source>
</evidence>
<dbReference type="Pfam" id="PF03914">
    <property type="entry name" value="CBF"/>
    <property type="match status" value="1"/>
</dbReference>
<dbReference type="GeneID" id="94196430"/>
<evidence type="ECO:0000259" key="3">
    <source>
        <dbReference type="Pfam" id="PF03914"/>
    </source>
</evidence>
<sequence>MKPLQPLGRPVSPKTLLSIVEVHDSSEWYEIAAQDLPALPPKATAAARLDNAKLLRTGKELLAVLARAYSRHVCESDTEKAWMRTTAKDPFIPPGAFGTPRLSPRPDKKAVATLNDSLDAMAVLATESCALNYKFVTSLLTMCQSKKVRVMMCSIERMHAMFTSVLPGRKLRYVEQLDEARLRYLHYHLAAWEKSGAATWDSFDPLARVVLHAVCFEDFLKGAYAAFIQLVTDQLEGGVPFVQRRMLQYVFEMLAKKPEQEGLLLNTLVSRLFTTEGSMASAASAKLSALLECHGGMKEIVVRRVGALLVSSVSKVHAAFAGKKEATPKKKKQRSSSLPAEVIPTLKGIYRGILFLSEVHFSRKDSKATAEALKCYMGVLSFIFSPSPAAERRSRFLPTYEYEEFSRIIRCISCGLERCISLVRHREGGFDIFDYASGDDEEARAAMEANISALYRAAHRPISFSTNIGLLSLISKLQPYESRFYNLLYERLVDVRMFEAVNRRMLLHLVTSCMAEDEDMARVAAFVRRLLQVATCLVGSNVCTVIARICRGALSANTPLHRMLSEQDTDGYLPGKRDPRFSEVSQTVSSPIPSQADKSHLWECYLHRLSYHPSVAAESCLLLKGTKDGVVDFEAPSVFEELGAVSGQLSSGDFGYTQRSYWTEGRKALPHQVVFKQFFEHRAACDVATAKRKSKTAEEDALSESDEGDELRDIDDLSDVYDSGDERMRDAVSESADDLDYSGTDDEVADLPSGSDDDTDAEALGDSASGSEDEVDSSDESLDTVDSDVYPSSGSETDASLDAVDSSEDAAVDSDSSEVDEADHRGASRKMMEPDRVRLSKPRERKTKVPKASTKAESKYLDSEMKAAKKKAALCKPIKATRTKLEPLGLRPAELGEKQQASTLAKRHSKENTSMSLKMAYSLQKSKGETIKKPQPSAAATTTVSPKAEKSPEPDATRAATAAPVESNRQRRKREAREREEADPDYKKRQKLSRLIQKATKGSFADITDIPGVDEFL</sequence>
<gene>
    <name evidence="4" type="ORF">BcabD6B2_43840</name>
</gene>
<dbReference type="Proteomes" id="UP001497744">
    <property type="component" value="Unassembled WGS sequence"/>
</dbReference>
<reference evidence="4 5" key="1">
    <citation type="submission" date="2021-06" db="EMBL/GenBank/DDBJ databases">
        <title>Genome sequence of Babesia caballi.</title>
        <authorList>
            <person name="Yamagishi J."/>
            <person name="Kidaka T."/>
            <person name="Ochi A."/>
        </authorList>
    </citation>
    <scope>NUCLEOTIDE SEQUENCE [LARGE SCALE GENOMIC DNA]</scope>
    <source>
        <strain evidence="4">USDA-D6B2</strain>
    </source>
</reference>
<accession>A0AAV4M2A7</accession>
<dbReference type="AlphaFoldDB" id="A0AAV4M2A7"/>
<dbReference type="InterPro" id="IPR040155">
    <property type="entry name" value="CEBPZ/Mak21-like"/>
</dbReference>
<dbReference type="InterPro" id="IPR005612">
    <property type="entry name" value="CCAAT-binding_factor"/>
</dbReference>
<feature type="region of interest" description="Disordered" evidence="2">
    <location>
        <begin position="889"/>
        <end position="1017"/>
    </location>
</feature>
<dbReference type="PANTHER" id="PTHR12048:SF0">
    <property type="entry name" value="CCAAT_ENHANCER-BINDING PROTEIN ZETA"/>
    <property type="match status" value="1"/>
</dbReference>
<keyword evidence="5" id="KW-1185">Reference proteome</keyword>
<feature type="compositionally biased region" description="Basic and acidic residues" evidence="2">
    <location>
        <begin position="975"/>
        <end position="987"/>
    </location>
</feature>
<dbReference type="EMBL" id="BPLF01000004">
    <property type="protein sequence ID" value="GIX64949.1"/>
    <property type="molecule type" value="Genomic_DNA"/>
</dbReference>